<feature type="compositionally biased region" description="Low complexity" evidence="1">
    <location>
        <begin position="351"/>
        <end position="361"/>
    </location>
</feature>
<dbReference type="GO" id="GO:0004672">
    <property type="term" value="F:protein kinase activity"/>
    <property type="evidence" value="ECO:0007669"/>
    <property type="project" value="InterPro"/>
</dbReference>
<accession>A0AAW0CFZ9</accession>
<name>A0AAW0CFZ9_9AGAR</name>
<dbReference type="PROSITE" id="PS50011">
    <property type="entry name" value="PROTEIN_KINASE_DOM"/>
    <property type="match status" value="1"/>
</dbReference>
<dbReference type="InterPro" id="IPR040976">
    <property type="entry name" value="Pkinase_fungal"/>
</dbReference>
<evidence type="ECO:0000313" key="3">
    <source>
        <dbReference type="EMBL" id="KAK7036646.1"/>
    </source>
</evidence>
<gene>
    <name evidence="3" type="ORF">VNI00_011579</name>
</gene>
<feature type="region of interest" description="Disordered" evidence="1">
    <location>
        <begin position="347"/>
        <end position="403"/>
    </location>
</feature>
<reference evidence="3 4" key="1">
    <citation type="submission" date="2024-01" db="EMBL/GenBank/DDBJ databases">
        <title>A draft genome for a cacao thread blight-causing isolate of Paramarasmius palmivorus.</title>
        <authorList>
            <person name="Baruah I.K."/>
            <person name="Bukari Y."/>
            <person name="Amoako-Attah I."/>
            <person name="Meinhardt L.W."/>
            <person name="Bailey B.A."/>
            <person name="Cohen S.P."/>
        </authorList>
    </citation>
    <scope>NUCLEOTIDE SEQUENCE [LARGE SCALE GENOMIC DNA]</scope>
    <source>
        <strain evidence="3 4">GH-12</strain>
    </source>
</reference>
<feature type="region of interest" description="Disordered" evidence="1">
    <location>
        <begin position="249"/>
        <end position="325"/>
    </location>
</feature>
<dbReference type="Pfam" id="PF17667">
    <property type="entry name" value="Pkinase_fungal"/>
    <property type="match status" value="2"/>
</dbReference>
<feature type="compositionally biased region" description="Polar residues" evidence="1">
    <location>
        <begin position="78"/>
        <end position="98"/>
    </location>
</feature>
<protein>
    <recommendedName>
        <fullName evidence="2">Protein kinase domain-containing protein</fullName>
    </recommendedName>
</protein>
<dbReference type="PANTHER" id="PTHR38248:SF2">
    <property type="entry name" value="FUNK1 11"/>
    <property type="match status" value="1"/>
</dbReference>
<proteinExistence type="predicted"/>
<dbReference type="PANTHER" id="PTHR38248">
    <property type="entry name" value="FUNK1 6"/>
    <property type="match status" value="1"/>
</dbReference>
<dbReference type="InterPro" id="IPR000719">
    <property type="entry name" value="Prot_kinase_dom"/>
</dbReference>
<feature type="compositionally biased region" description="Pro residues" evidence="1">
    <location>
        <begin position="29"/>
        <end position="38"/>
    </location>
</feature>
<dbReference type="SUPFAM" id="SSF56112">
    <property type="entry name" value="Protein kinase-like (PK-like)"/>
    <property type="match status" value="1"/>
</dbReference>
<sequence length="876" mass="98889">MSFRSNEDDPLRTPVRNRTGGPPTRDPDFPPPSPPSPQRPLWDHAERDDAVHQQFRELFRQTAEGKARSQEERPLSHDPSSAYSSDGSWQTSVSNTPYNPGAADHYAYEYKPTRNDYDPYLKFDVANQKTVELDPYLSTVLHLDDILESDIQALTHIAESDEFHRLLAAYCVDVNDEIKRYPPFVELFNFVVREMVKAGLTGNEQDLVLCISHPVPIRGSRSERKPDTVIVKALAISFRLAERQARKEAAAKAKGEQGKAGPKKARVRKPKLAKDAEGKVAAEPEDTKDVKDVEVKDGGKKGKGKGKDADAVLETAKKPPSGSSRSAYMWDDILTFIEFKMSKHSIKLTPDEPQSEQSSSTSRKKTQKKGKGKLPTPTSTEPSGSGPSFSFETSSGNVTSGSKRPLDLFDSDFVEPSAKRSKGEGLEVHRLQCASYALEMFNRGGIRTHVIGSLIDDDKMYLLLYTRSGSCHTVHFSFVHEPLTFLRVVLAFTRLSFSDWGYCDQLLPQRLIEPSLALQPRVPDPAIFKGRTFKLGELEFVIETVLVFPRGLISRGTWILLVKCLTWGGKEVVVKISSPAVKRTAEWTFGERATDFAKKDPETHGWVLKHLPEIYAHGVIESASFGSLFGDDFEEREVRYLVMERLYSITELTDPMEFLKVFKDTVLCHQWLVLYPQIMHRDISVNNLMFRREDGKVYGVLNDLDLAVFIEERAEPSSKHRTGTKPFIALDLLNPKNAYPNDDKHYARYDLESFVYVFGWVLGRFKDGKQIENPPYNEWGEGTWGNIEANKQNWLSRARSREVTSTYQPLIGVLDNLCARLKRGLTASEDAYIDSGRRPERMKGSNGQPFDHVTLDGHVTYTKFLEALKLPDPESD</sequence>
<dbReference type="Proteomes" id="UP001383192">
    <property type="component" value="Unassembled WGS sequence"/>
</dbReference>
<evidence type="ECO:0000256" key="1">
    <source>
        <dbReference type="SAM" id="MobiDB-lite"/>
    </source>
</evidence>
<feature type="region of interest" description="Disordered" evidence="1">
    <location>
        <begin position="1"/>
        <end position="102"/>
    </location>
</feature>
<dbReference type="GO" id="GO:0005524">
    <property type="term" value="F:ATP binding"/>
    <property type="evidence" value="ECO:0007669"/>
    <property type="project" value="InterPro"/>
</dbReference>
<feature type="compositionally biased region" description="Basic and acidic residues" evidence="1">
    <location>
        <begin position="41"/>
        <end position="76"/>
    </location>
</feature>
<feature type="compositionally biased region" description="Basic residues" evidence="1">
    <location>
        <begin position="261"/>
        <end position="271"/>
    </location>
</feature>
<feature type="compositionally biased region" description="Low complexity" evidence="1">
    <location>
        <begin position="373"/>
        <end position="395"/>
    </location>
</feature>
<comment type="caution">
    <text evidence="3">The sequence shown here is derived from an EMBL/GenBank/DDBJ whole genome shotgun (WGS) entry which is preliminary data.</text>
</comment>
<dbReference type="Gene3D" id="1.10.510.10">
    <property type="entry name" value="Transferase(Phosphotransferase) domain 1"/>
    <property type="match status" value="1"/>
</dbReference>
<dbReference type="InterPro" id="IPR011009">
    <property type="entry name" value="Kinase-like_dom_sf"/>
</dbReference>
<keyword evidence="4" id="KW-1185">Reference proteome</keyword>
<feature type="compositionally biased region" description="Basic and acidic residues" evidence="1">
    <location>
        <begin position="272"/>
        <end position="310"/>
    </location>
</feature>
<feature type="compositionally biased region" description="Basic residues" evidence="1">
    <location>
        <begin position="362"/>
        <end position="372"/>
    </location>
</feature>
<dbReference type="AlphaFoldDB" id="A0AAW0CFZ9"/>
<evidence type="ECO:0000313" key="4">
    <source>
        <dbReference type="Proteomes" id="UP001383192"/>
    </source>
</evidence>
<organism evidence="3 4">
    <name type="scientific">Paramarasmius palmivorus</name>
    <dbReference type="NCBI Taxonomy" id="297713"/>
    <lineage>
        <taxon>Eukaryota</taxon>
        <taxon>Fungi</taxon>
        <taxon>Dikarya</taxon>
        <taxon>Basidiomycota</taxon>
        <taxon>Agaricomycotina</taxon>
        <taxon>Agaricomycetes</taxon>
        <taxon>Agaricomycetidae</taxon>
        <taxon>Agaricales</taxon>
        <taxon>Marasmiineae</taxon>
        <taxon>Marasmiaceae</taxon>
        <taxon>Paramarasmius</taxon>
    </lineage>
</organism>
<feature type="domain" description="Protein kinase" evidence="2">
    <location>
        <begin position="542"/>
        <end position="876"/>
    </location>
</feature>
<dbReference type="EMBL" id="JAYKXP010000050">
    <property type="protein sequence ID" value="KAK7036646.1"/>
    <property type="molecule type" value="Genomic_DNA"/>
</dbReference>
<feature type="compositionally biased region" description="Basic and acidic residues" evidence="1">
    <location>
        <begin position="1"/>
        <end position="11"/>
    </location>
</feature>
<evidence type="ECO:0000259" key="2">
    <source>
        <dbReference type="PROSITE" id="PS50011"/>
    </source>
</evidence>